<comment type="caution">
    <text evidence="2">The sequence shown here is derived from an EMBL/GenBank/DDBJ whole genome shotgun (WGS) entry which is preliminary data.</text>
</comment>
<dbReference type="Gene3D" id="3.40.630.30">
    <property type="match status" value="1"/>
</dbReference>
<evidence type="ECO:0000313" key="3">
    <source>
        <dbReference type="Proteomes" id="UP000430120"/>
    </source>
</evidence>
<feature type="domain" description="N-acetyltransferase" evidence="1">
    <location>
        <begin position="24"/>
        <end position="185"/>
    </location>
</feature>
<keyword evidence="3" id="KW-1185">Reference proteome</keyword>
<evidence type="ECO:0000313" key="2">
    <source>
        <dbReference type="EMBL" id="KAB0584520.1"/>
    </source>
</evidence>
<protein>
    <submittedName>
        <fullName evidence="2">GNAT family N-acetyltransferase</fullName>
    </submittedName>
</protein>
<keyword evidence="2" id="KW-0808">Transferase</keyword>
<reference evidence="2 3" key="1">
    <citation type="submission" date="2019-09" db="EMBL/GenBank/DDBJ databases">
        <title>Draft genome sequences of 48 bacterial type strains from the CCUG.</title>
        <authorList>
            <person name="Tunovic T."/>
            <person name="Pineiro-Iglesias B."/>
            <person name="Unosson C."/>
            <person name="Inganas E."/>
            <person name="Ohlen M."/>
            <person name="Cardew S."/>
            <person name="Jensie-Markopoulos S."/>
            <person name="Salva-Serra F."/>
            <person name="Jaen-Luchoro D."/>
            <person name="Karlsson R."/>
            <person name="Svensson-Stadler L."/>
            <person name="Chun J."/>
            <person name="Moore E."/>
        </authorList>
    </citation>
    <scope>NUCLEOTIDE SEQUENCE [LARGE SCALE GENOMIC DNA]</scope>
    <source>
        <strain evidence="2 3">CCUG 30977</strain>
    </source>
</reference>
<dbReference type="EMBL" id="VZPB01000005">
    <property type="protein sequence ID" value="KAB0584520.1"/>
    <property type="molecule type" value="Genomic_DNA"/>
</dbReference>
<accession>A0A643FIJ7</accession>
<evidence type="ECO:0000259" key="1">
    <source>
        <dbReference type="PROSITE" id="PS51186"/>
    </source>
</evidence>
<dbReference type="InterPro" id="IPR016181">
    <property type="entry name" value="Acyl_CoA_acyltransferase"/>
</dbReference>
<dbReference type="GO" id="GO:0016747">
    <property type="term" value="F:acyltransferase activity, transferring groups other than amino-acyl groups"/>
    <property type="evidence" value="ECO:0007669"/>
    <property type="project" value="InterPro"/>
</dbReference>
<dbReference type="SUPFAM" id="SSF55729">
    <property type="entry name" value="Acyl-CoA N-acyltransferases (Nat)"/>
    <property type="match status" value="1"/>
</dbReference>
<name>A0A643FIJ7_IDEDE</name>
<dbReference type="CDD" id="cd04301">
    <property type="entry name" value="NAT_SF"/>
    <property type="match status" value="1"/>
</dbReference>
<dbReference type="RefSeq" id="WP_151122461.1">
    <property type="nucleotide sequence ID" value="NZ_CP088081.1"/>
</dbReference>
<dbReference type="Pfam" id="PF00583">
    <property type="entry name" value="Acetyltransf_1"/>
    <property type="match status" value="1"/>
</dbReference>
<dbReference type="AlphaFoldDB" id="A0A643FIJ7"/>
<dbReference type="PROSITE" id="PS51186">
    <property type="entry name" value="GNAT"/>
    <property type="match status" value="1"/>
</dbReference>
<dbReference type="OrthoDB" id="6692778at2"/>
<dbReference type="Proteomes" id="UP000430120">
    <property type="component" value="Unassembled WGS sequence"/>
</dbReference>
<organism evidence="2 3">
    <name type="scientific">Ideonella dechloratans</name>
    <dbReference type="NCBI Taxonomy" id="36863"/>
    <lineage>
        <taxon>Bacteria</taxon>
        <taxon>Pseudomonadati</taxon>
        <taxon>Pseudomonadota</taxon>
        <taxon>Betaproteobacteria</taxon>
        <taxon>Burkholderiales</taxon>
        <taxon>Sphaerotilaceae</taxon>
        <taxon>Ideonella</taxon>
    </lineage>
</organism>
<proteinExistence type="predicted"/>
<dbReference type="InterPro" id="IPR000182">
    <property type="entry name" value="GNAT_dom"/>
</dbReference>
<gene>
    <name evidence="2" type="ORF">F7Q92_03135</name>
</gene>
<sequence length="206" mass="23122">MHAPDSQTGLAPGWRFQAMGHHARPLRADEVPLLQALYEANPLYFETVTGHGPRPHEAQEAFDDRPPPDMPYRAQECLGLFRHDGTLVGVSIVVVDLMAPGVWHVALFLLATGLHGHGLARALYQALEAWAVREGAQWMRLGVVVGNTRAEHFWWRRGFEQVRLREHILASDRVNTLRVMVKPLAGRPVAAYLAQVPRDRPETDLP</sequence>